<proteinExistence type="predicted"/>
<name>A0ABQ9ESQ3_TEGGR</name>
<sequence>MMEDGDSHKRPVPKLPHNGIPILTLFTTWKSSKEKEAFYFNTLENWSSFLPKINLVLFTNDTLFKKEASSRGWTVFPIIHHSANGVPILKKMYKTVMESVKSIYYGFCNGDILFVDNLLDTLILAHEEFKDTKVFFTGRRTNIQQVTKTEMSSYDNLKMAAKKRGELYTISAEDYFITTKSFPWDEVPPLIVASPVYDNFLVAISRCKHNFQTFDLTNTVLAVHQTTKAGNSEGHHHKFANYNHKLLEDMKVKNLWGVYSRGYVTCTTIYSIYNLCGDIEFIRRKDDLGCQTT</sequence>
<dbReference type="EMBL" id="JARBDR010000657">
    <property type="protein sequence ID" value="KAJ8308227.1"/>
    <property type="molecule type" value="Genomic_DNA"/>
</dbReference>
<dbReference type="Proteomes" id="UP001217089">
    <property type="component" value="Unassembled WGS sequence"/>
</dbReference>
<evidence type="ECO:0008006" key="3">
    <source>
        <dbReference type="Google" id="ProtNLM"/>
    </source>
</evidence>
<reference evidence="1 2" key="1">
    <citation type="submission" date="2022-12" db="EMBL/GenBank/DDBJ databases">
        <title>Chromosome-level genome of Tegillarca granosa.</title>
        <authorList>
            <person name="Kim J."/>
        </authorList>
    </citation>
    <scope>NUCLEOTIDE SEQUENCE [LARGE SCALE GENOMIC DNA]</scope>
    <source>
        <strain evidence="1">Teg-2019</strain>
        <tissue evidence="1">Adductor muscle</tissue>
    </source>
</reference>
<comment type="caution">
    <text evidence="1">The sequence shown here is derived from an EMBL/GenBank/DDBJ whole genome shotgun (WGS) entry which is preliminary data.</text>
</comment>
<organism evidence="1 2">
    <name type="scientific">Tegillarca granosa</name>
    <name type="common">Malaysian cockle</name>
    <name type="synonym">Anadara granosa</name>
    <dbReference type="NCBI Taxonomy" id="220873"/>
    <lineage>
        <taxon>Eukaryota</taxon>
        <taxon>Metazoa</taxon>
        <taxon>Spiralia</taxon>
        <taxon>Lophotrochozoa</taxon>
        <taxon>Mollusca</taxon>
        <taxon>Bivalvia</taxon>
        <taxon>Autobranchia</taxon>
        <taxon>Pteriomorphia</taxon>
        <taxon>Arcoida</taxon>
        <taxon>Arcoidea</taxon>
        <taxon>Arcidae</taxon>
        <taxon>Tegillarca</taxon>
    </lineage>
</organism>
<evidence type="ECO:0000313" key="1">
    <source>
        <dbReference type="EMBL" id="KAJ8308227.1"/>
    </source>
</evidence>
<gene>
    <name evidence="1" type="ORF">KUTeg_013101</name>
</gene>
<evidence type="ECO:0000313" key="2">
    <source>
        <dbReference type="Proteomes" id="UP001217089"/>
    </source>
</evidence>
<keyword evidence="2" id="KW-1185">Reference proteome</keyword>
<protein>
    <recommendedName>
        <fullName evidence="3">Nucleotide-diphospho-sugar transferase domain-containing protein</fullName>
    </recommendedName>
</protein>
<accession>A0ABQ9ESQ3</accession>